<proteinExistence type="predicted"/>
<sequence>MQPVLGALDMLNNVGFVHGEDHDHTRGIGAVVVIVGRKQMRAGDDDRADLMKRHHRIPELVAALEHQHDGIAFPYAQRGKNVGRFVG</sequence>
<protein>
    <submittedName>
        <fullName evidence="1">Uncharacterized protein</fullName>
    </submittedName>
</protein>
<gene>
    <name evidence="1" type="ORF">SDC9_189855</name>
</gene>
<comment type="caution">
    <text evidence="1">The sequence shown here is derived from an EMBL/GenBank/DDBJ whole genome shotgun (WGS) entry which is preliminary data.</text>
</comment>
<evidence type="ECO:0000313" key="1">
    <source>
        <dbReference type="EMBL" id="MPN42298.1"/>
    </source>
</evidence>
<dbReference type="AlphaFoldDB" id="A0A645HTC5"/>
<dbReference type="EMBL" id="VSSQ01099944">
    <property type="protein sequence ID" value="MPN42298.1"/>
    <property type="molecule type" value="Genomic_DNA"/>
</dbReference>
<organism evidence="1">
    <name type="scientific">bioreactor metagenome</name>
    <dbReference type="NCBI Taxonomy" id="1076179"/>
    <lineage>
        <taxon>unclassified sequences</taxon>
        <taxon>metagenomes</taxon>
        <taxon>ecological metagenomes</taxon>
    </lineage>
</organism>
<reference evidence="1" key="1">
    <citation type="submission" date="2019-08" db="EMBL/GenBank/DDBJ databases">
        <authorList>
            <person name="Kucharzyk K."/>
            <person name="Murdoch R.W."/>
            <person name="Higgins S."/>
            <person name="Loffler F."/>
        </authorList>
    </citation>
    <scope>NUCLEOTIDE SEQUENCE</scope>
</reference>
<name>A0A645HTC5_9ZZZZ</name>
<accession>A0A645HTC5</accession>